<keyword evidence="5 7" id="KW-0862">Zinc</keyword>
<sequence>MATNPVLAPSRHVHGLPDFGSISDDDFLPAFTTAMAEHLVEIEAIATDTQDPTFANTVEALERSGRLLGRAAGTFFNLVGPDTNPQRNAIAQELAPLLTDHQNTIALHPKLFARIASLHARRADLGLDEPSIRLLDKRYREAIRAGAGLDPDEQQQMREISSRLSVLTTTFTQAVLDESNDAAVLVETAAELDGLSASSIAAAADAARAAGHDSGHLLALELPSSQSAVASLTDPATRARVFEASISRGLRGNDHDTRATIIEIVTLRARRAALLGYRDHAEFVIAEQTAPDAEAVETMLGELISSAMRAGGRELTRLRELAGEHIEPSDITFWLGVEQRRGAAVSLDDFADYCDLDRVLTDGVFFAARSLYGLQFVERDDLPTYHPDVRTWEVFDAEGVSIGLYLGDYFARSSKRGGAWMNNIVDQSTLLGEQPIVVNVCNFTRPQANERCLLSFDQLTTLFHEFGHALHGLLSAVRFPAQSGTSVPRDFVEFPSQVNEMWSLHPDVLANYARHHETGEPIPAELAEAARAATSVESAHSTIEYLAAAALDLAWHRVTHAEIAAGALEVGVEAFEANALSRAGVASELIPPRYRSAYFNHIFGGGYAAGYYSYIWSEVLDAETEQWFLAHGGLTRANGRRFAEATLSRGDSVDPIASHRALLGRPAEIAPLLARKGLVSV</sequence>
<dbReference type="InterPro" id="IPR034005">
    <property type="entry name" value="M3A_DCP"/>
</dbReference>
<organism evidence="9 10">
    <name type="scientific">Williamsia herbipolensis</name>
    <dbReference type="NCBI Taxonomy" id="1603258"/>
    <lineage>
        <taxon>Bacteria</taxon>
        <taxon>Bacillati</taxon>
        <taxon>Actinomycetota</taxon>
        <taxon>Actinomycetes</taxon>
        <taxon>Mycobacteriales</taxon>
        <taxon>Nocardiaceae</taxon>
        <taxon>Williamsia</taxon>
    </lineage>
</organism>
<keyword evidence="10" id="KW-1185">Reference proteome</keyword>
<dbReference type="Pfam" id="PF01432">
    <property type="entry name" value="Peptidase_M3"/>
    <property type="match status" value="1"/>
</dbReference>
<dbReference type="GO" id="GO:0004222">
    <property type="term" value="F:metalloendopeptidase activity"/>
    <property type="evidence" value="ECO:0007669"/>
    <property type="project" value="InterPro"/>
</dbReference>
<dbReference type="Proteomes" id="UP001432128">
    <property type="component" value="Chromosome"/>
</dbReference>
<dbReference type="Gene3D" id="1.10.1370.40">
    <property type="match status" value="3"/>
</dbReference>
<name>A0AAU4K599_9NOCA</name>
<accession>A0AAU4K599</accession>
<keyword evidence="3 7" id="KW-0479">Metal-binding</keyword>
<reference evidence="9 10" key="1">
    <citation type="submission" date="2022-10" db="EMBL/GenBank/DDBJ databases">
        <title>The complete genomes of actinobacterial strains from the NBC collection.</title>
        <authorList>
            <person name="Joergensen T.S."/>
            <person name="Alvarez Arevalo M."/>
            <person name="Sterndorff E.B."/>
            <person name="Faurdal D."/>
            <person name="Vuksanovic O."/>
            <person name="Mourched A.-S."/>
            <person name="Charusanti P."/>
            <person name="Shaw S."/>
            <person name="Blin K."/>
            <person name="Weber T."/>
        </authorList>
    </citation>
    <scope>NUCLEOTIDE SEQUENCE [LARGE SCALE GENOMIC DNA]</scope>
    <source>
        <strain evidence="9 10">NBC_00319</strain>
    </source>
</reference>
<dbReference type="EMBL" id="CP108021">
    <property type="protein sequence ID" value="WUM21192.1"/>
    <property type="molecule type" value="Genomic_DNA"/>
</dbReference>
<keyword evidence="2 7" id="KW-0645">Protease</keyword>
<dbReference type="PANTHER" id="PTHR43660">
    <property type="entry name" value="DIPEPTIDYL CARBOXYPEPTIDASE"/>
    <property type="match status" value="1"/>
</dbReference>
<comment type="similarity">
    <text evidence="1 7">Belongs to the peptidase M3 family.</text>
</comment>
<evidence type="ECO:0000259" key="8">
    <source>
        <dbReference type="Pfam" id="PF01432"/>
    </source>
</evidence>
<proteinExistence type="inferred from homology"/>
<keyword evidence="4 7" id="KW-0378">Hydrolase</keyword>
<dbReference type="CDD" id="cd06456">
    <property type="entry name" value="M3A_DCP"/>
    <property type="match status" value="1"/>
</dbReference>
<evidence type="ECO:0000313" key="10">
    <source>
        <dbReference type="Proteomes" id="UP001432128"/>
    </source>
</evidence>
<keyword evidence="6 7" id="KW-0482">Metalloprotease</keyword>
<evidence type="ECO:0000256" key="7">
    <source>
        <dbReference type="RuleBase" id="RU003435"/>
    </source>
</evidence>
<dbReference type="InterPro" id="IPR045090">
    <property type="entry name" value="Pept_M3A_M3B"/>
</dbReference>
<dbReference type="GO" id="GO:0006508">
    <property type="term" value="P:proteolysis"/>
    <property type="evidence" value="ECO:0007669"/>
    <property type="project" value="UniProtKB-KW"/>
</dbReference>
<evidence type="ECO:0000256" key="4">
    <source>
        <dbReference type="ARBA" id="ARBA00022801"/>
    </source>
</evidence>
<dbReference type="FunFam" id="3.40.390.10:FF:000009">
    <property type="entry name" value="Oligopeptidase A"/>
    <property type="match status" value="1"/>
</dbReference>
<feature type="domain" description="Peptidase M3A/M3B catalytic" evidence="8">
    <location>
        <begin position="230"/>
        <end position="677"/>
    </location>
</feature>
<dbReference type="PANTHER" id="PTHR43660:SF1">
    <property type="entry name" value="DIPEPTIDYL CARBOXYPEPTIDASE"/>
    <property type="match status" value="1"/>
</dbReference>
<evidence type="ECO:0000256" key="3">
    <source>
        <dbReference type="ARBA" id="ARBA00022723"/>
    </source>
</evidence>
<evidence type="ECO:0000313" key="9">
    <source>
        <dbReference type="EMBL" id="WUM21192.1"/>
    </source>
</evidence>
<evidence type="ECO:0000256" key="2">
    <source>
        <dbReference type="ARBA" id="ARBA00022670"/>
    </source>
</evidence>
<dbReference type="GO" id="GO:0046872">
    <property type="term" value="F:metal ion binding"/>
    <property type="evidence" value="ECO:0007669"/>
    <property type="project" value="UniProtKB-UniRule"/>
</dbReference>
<evidence type="ECO:0000256" key="5">
    <source>
        <dbReference type="ARBA" id="ARBA00022833"/>
    </source>
</evidence>
<dbReference type="RefSeq" id="WP_328858322.1">
    <property type="nucleotide sequence ID" value="NZ_CP108021.1"/>
</dbReference>
<dbReference type="InterPro" id="IPR001567">
    <property type="entry name" value="Pept_M3A_M3B_dom"/>
</dbReference>
<dbReference type="GO" id="GO:0004180">
    <property type="term" value="F:carboxypeptidase activity"/>
    <property type="evidence" value="ECO:0007669"/>
    <property type="project" value="TreeGrafter"/>
</dbReference>
<evidence type="ECO:0000256" key="6">
    <source>
        <dbReference type="ARBA" id="ARBA00023049"/>
    </source>
</evidence>
<evidence type="ECO:0000256" key="1">
    <source>
        <dbReference type="ARBA" id="ARBA00006040"/>
    </source>
</evidence>
<dbReference type="GO" id="GO:0005829">
    <property type="term" value="C:cytosol"/>
    <property type="evidence" value="ECO:0007669"/>
    <property type="project" value="UniProtKB-ARBA"/>
</dbReference>
<comment type="cofactor">
    <cofactor evidence="7">
        <name>Zn(2+)</name>
        <dbReference type="ChEBI" id="CHEBI:29105"/>
    </cofactor>
    <text evidence="7">Binds 1 zinc ion.</text>
</comment>
<dbReference type="AlphaFoldDB" id="A0AAU4K599"/>
<dbReference type="KEGG" id="whr:OG579_05140"/>
<gene>
    <name evidence="9" type="ORF">OG579_05140</name>
</gene>
<dbReference type="SUPFAM" id="SSF55486">
    <property type="entry name" value="Metalloproteases ('zincins'), catalytic domain"/>
    <property type="match status" value="1"/>
</dbReference>
<protein>
    <submittedName>
        <fullName evidence="9">M3 family metallopeptidase</fullName>
    </submittedName>
</protein>